<dbReference type="Proteomes" id="UP001156441">
    <property type="component" value="Unassembled WGS sequence"/>
</dbReference>
<dbReference type="CDD" id="cd00293">
    <property type="entry name" value="USP-like"/>
    <property type="match status" value="1"/>
</dbReference>
<dbReference type="PANTHER" id="PTHR46268:SF6">
    <property type="entry name" value="UNIVERSAL STRESS PROTEIN UP12"/>
    <property type="match status" value="1"/>
</dbReference>
<evidence type="ECO:0000313" key="3">
    <source>
        <dbReference type="EMBL" id="MCT2581881.1"/>
    </source>
</evidence>
<dbReference type="SUPFAM" id="SSF52402">
    <property type="entry name" value="Adenine nucleotide alpha hydrolases-like"/>
    <property type="match status" value="2"/>
</dbReference>
<comment type="similarity">
    <text evidence="1">Belongs to the universal stress protein A family.</text>
</comment>
<dbReference type="RefSeq" id="WP_260189238.1">
    <property type="nucleotide sequence ID" value="NZ_JAFFZE010000004.1"/>
</dbReference>
<name>A0ABT2J289_9PSEU</name>
<dbReference type="InterPro" id="IPR014729">
    <property type="entry name" value="Rossmann-like_a/b/a_fold"/>
</dbReference>
<dbReference type="Pfam" id="PF00582">
    <property type="entry name" value="Usp"/>
    <property type="match status" value="2"/>
</dbReference>
<evidence type="ECO:0000256" key="1">
    <source>
        <dbReference type="ARBA" id="ARBA00008791"/>
    </source>
</evidence>
<evidence type="ECO:0000259" key="2">
    <source>
        <dbReference type="Pfam" id="PF00582"/>
    </source>
</evidence>
<dbReference type="PRINTS" id="PR01438">
    <property type="entry name" value="UNVRSLSTRESS"/>
</dbReference>
<accession>A0ABT2J289</accession>
<keyword evidence="4" id="KW-1185">Reference proteome</keyword>
<dbReference type="Gene3D" id="3.40.50.620">
    <property type="entry name" value="HUPs"/>
    <property type="match status" value="2"/>
</dbReference>
<feature type="domain" description="UspA" evidence="2">
    <location>
        <begin position="182"/>
        <end position="314"/>
    </location>
</feature>
<feature type="domain" description="UspA" evidence="2">
    <location>
        <begin position="10"/>
        <end position="165"/>
    </location>
</feature>
<organism evidence="3 4">
    <name type="scientific">Actinophytocola gossypii</name>
    <dbReference type="NCBI Taxonomy" id="2812003"/>
    <lineage>
        <taxon>Bacteria</taxon>
        <taxon>Bacillati</taxon>
        <taxon>Actinomycetota</taxon>
        <taxon>Actinomycetes</taxon>
        <taxon>Pseudonocardiales</taxon>
        <taxon>Pseudonocardiaceae</taxon>
    </lineage>
</organism>
<proteinExistence type="inferred from homology"/>
<evidence type="ECO:0000313" key="4">
    <source>
        <dbReference type="Proteomes" id="UP001156441"/>
    </source>
</evidence>
<comment type="caution">
    <text evidence="3">The sequence shown here is derived from an EMBL/GenBank/DDBJ whole genome shotgun (WGS) entry which is preliminary data.</text>
</comment>
<dbReference type="PANTHER" id="PTHR46268">
    <property type="entry name" value="STRESS RESPONSE PROTEIN NHAX"/>
    <property type="match status" value="1"/>
</dbReference>
<sequence>MAAQDERGGVVAGFDGSDQAREAVWWAAAEAATRRCPLLVLQAEPLPVATVAHGWGPVTAPSWGTPMVTAWDPAVLLSDERVRQHTEERLSALGEELRAGVPGITVATSYQDGRPATALAETAADRDAALLVLGATGLGALPRMLLGSTAAELVHETDRPVIVVRHAAATEQAPAPPADAPVVVGVDGTGASDAAVEFAFDFAARHRCPLHAVHARSDRPLDVLAAAGVWDRAPDQEPVTDDVTDRLLGGRRHPDVPVRTDIVGDRPARALVERSERARLLVVGDRGHGRVHRALLGSVSHAAMYHAPCPVAVVTPR</sequence>
<protein>
    <submittedName>
        <fullName evidence="3">Universal stress protein</fullName>
    </submittedName>
</protein>
<dbReference type="InterPro" id="IPR006016">
    <property type="entry name" value="UspA"/>
</dbReference>
<gene>
    <name evidence="3" type="ORF">JT362_01945</name>
</gene>
<dbReference type="EMBL" id="JAFFZE010000004">
    <property type="protein sequence ID" value="MCT2581881.1"/>
    <property type="molecule type" value="Genomic_DNA"/>
</dbReference>
<reference evidence="3 4" key="1">
    <citation type="submission" date="2021-02" db="EMBL/GenBank/DDBJ databases">
        <title>Actinophytocola xerophila sp. nov., isolated from soil of cotton cropping field.</title>
        <authorList>
            <person name="Huang R."/>
            <person name="Chen X."/>
            <person name="Ge X."/>
            <person name="Liu W."/>
        </authorList>
    </citation>
    <scope>NUCLEOTIDE SEQUENCE [LARGE SCALE GENOMIC DNA]</scope>
    <source>
        <strain evidence="3 4">S1-96</strain>
    </source>
</reference>
<dbReference type="InterPro" id="IPR006015">
    <property type="entry name" value="Universal_stress_UspA"/>
</dbReference>